<dbReference type="AlphaFoldDB" id="A0A4S4FEH2"/>
<feature type="transmembrane region" description="Helical" evidence="1">
    <location>
        <begin position="82"/>
        <end position="102"/>
    </location>
</feature>
<organism evidence="2 3">
    <name type="scientific">Naasia lichenicola</name>
    <dbReference type="NCBI Taxonomy" id="2565933"/>
    <lineage>
        <taxon>Bacteria</taxon>
        <taxon>Bacillati</taxon>
        <taxon>Actinomycetota</taxon>
        <taxon>Actinomycetes</taxon>
        <taxon>Micrococcales</taxon>
        <taxon>Microbacteriaceae</taxon>
        <taxon>Naasia</taxon>
    </lineage>
</organism>
<proteinExistence type="predicted"/>
<feature type="transmembrane region" description="Helical" evidence="1">
    <location>
        <begin position="108"/>
        <end position="130"/>
    </location>
</feature>
<reference evidence="2 3" key="1">
    <citation type="submission" date="2019-04" db="EMBL/GenBank/DDBJ databases">
        <authorList>
            <person name="Jiang L."/>
        </authorList>
    </citation>
    <scope>NUCLEOTIDE SEQUENCE [LARGE SCALE GENOMIC DNA]</scope>
    <source>
        <strain evidence="2 3">YIM 131853</strain>
    </source>
</reference>
<evidence type="ECO:0000313" key="3">
    <source>
        <dbReference type="Proteomes" id="UP000309133"/>
    </source>
</evidence>
<gene>
    <name evidence="2" type="ORF">E6C64_17140</name>
</gene>
<keyword evidence="1" id="KW-0472">Membrane</keyword>
<dbReference type="Proteomes" id="UP000309133">
    <property type="component" value="Unassembled WGS sequence"/>
</dbReference>
<keyword evidence="1" id="KW-0812">Transmembrane</keyword>
<keyword evidence="1" id="KW-1133">Transmembrane helix</keyword>
<protein>
    <submittedName>
        <fullName evidence="2">Uncharacterized protein</fullName>
    </submittedName>
</protein>
<comment type="caution">
    <text evidence="2">The sequence shown here is derived from an EMBL/GenBank/DDBJ whole genome shotgun (WGS) entry which is preliminary data.</text>
</comment>
<feature type="transmembrane region" description="Helical" evidence="1">
    <location>
        <begin position="51"/>
        <end position="75"/>
    </location>
</feature>
<dbReference type="RefSeq" id="WP_136428899.1">
    <property type="nucleotide sequence ID" value="NZ_SSSM01000006.1"/>
</dbReference>
<accession>A0A4S4FEH2</accession>
<sequence>MSLTSSAALPARSARRPISLRIGLILGVVLLVASAIPAVSDIGFDGSGMDVVVVLLAILMPAMALAAIVLVPFAWSGRRRPSLAFVILQLVSLVPSLPPIVLAVSGQIPVVVLAAVGIGALLTVLSAVLVGRGMGAQR</sequence>
<dbReference type="EMBL" id="SSSM01000006">
    <property type="protein sequence ID" value="THG28539.1"/>
    <property type="molecule type" value="Genomic_DNA"/>
</dbReference>
<evidence type="ECO:0000313" key="2">
    <source>
        <dbReference type="EMBL" id="THG28539.1"/>
    </source>
</evidence>
<evidence type="ECO:0000256" key="1">
    <source>
        <dbReference type="SAM" id="Phobius"/>
    </source>
</evidence>
<keyword evidence="3" id="KW-1185">Reference proteome</keyword>
<name>A0A4S4FEH2_9MICO</name>
<feature type="transmembrane region" description="Helical" evidence="1">
    <location>
        <begin position="20"/>
        <end position="39"/>
    </location>
</feature>